<feature type="region of interest" description="Disordered" evidence="5">
    <location>
        <begin position="693"/>
        <end position="729"/>
    </location>
</feature>
<feature type="compositionally biased region" description="Low complexity" evidence="5">
    <location>
        <begin position="705"/>
        <end position="729"/>
    </location>
</feature>
<feature type="active site" description="Nucleophile" evidence="4">
    <location>
        <position position="653"/>
    </location>
</feature>
<dbReference type="InterPro" id="IPR030391">
    <property type="entry name" value="MeTrfase_TrmA_CS"/>
</dbReference>
<dbReference type="Gene3D" id="2.40.50.140">
    <property type="entry name" value="Nucleic acid-binding proteins"/>
    <property type="match status" value="1"/>
</dbReference>
<evidence type="ECO:0000256" key="1">
    <source>
        <dbReference type="ARBA" id="ARBA00022603"/>
    </source>
</evidence>
<dbReference type="EMBL" id="MU069671">
    <property type="protein sequence ID" value="KAF5836192.1"/>
    <property type="molecule type" value="Genomic_DNA"/>
</dbReference>
<dbReference type="CDD" id="cd02440">
    <property type="entry name" value="AdoMet_MTases"/>
    <property type="match status" value="1"/>
</dbReference>
<feature type="binding site" evidence="4">
    <location>
        <position position="518"/>
    </location>
    <ligand>
        <name>S-adenosyl-L-methionine</name>
        <dbReference type="ChEBI" id="CHEBI:59789"/>
    </ligand>
</feature>
<dbReference type="Pfam" id="PF05958">
    <property type="entry name" value="tRNA_U5-meth_tr"/>
    <property type="match status" value="1"/>
</dbReference>
<protein>
    <submittedName>
        <fullName evidence="7">S-adenosyl-L-methionine-dependent methyltransferase</fullName>
    </submittedName>
</protein>
<evidence type="ECO:0000313" key="7">
    <source>
        <dbReference type="EMBL" id="KAF5836192.1"/>
    </source>
</evidence>
<dbReference type="Gene3D" id="3.40.50.150">
    <property type="entry name" value="Vaccinia Virus protein VP39"/>
    <property type="match status" value="2"/>
</dbReference>
<keyword evidence="8" id="KW-1185">Reference proteome</keyword>
<feature type="region of interest" description="Disordered" evidence="5">
    <location>
        <begin position="560"/>
        <end position="585"/>
    </location>
</feature>
<dbReference type="SUPFAM" id="SSF50249">
    <property type="entry name" value="Nucleic acid-binding proteins"/>
    <property type="match status" value="1"/>
</dbReference>
<dbReference type="GO" id="GO:0008168">
    <property type="term" value="F:methyltransferase activity"/>
    <property type="evidence" value="ECO:0007669"/>
    <property type="project" value="UniProtKB-KW"/>
</dbReference>
<dbReference type="InterPro" id="IPR029063">
    <property type="entry name" value="SAM-dependent_MTases_sf"/>
</dbReference>
<feature type="binding site" evidence="4">
    <location>
        <position position="626"/>
    </location>
    <ligand>
        <name>S-adenosyl-L-methionine</name>
        <dbReference type="ChEBI" id="CHEBI:59789"/>
    </ligand>
</feature>
<feature type="compositionally biased region" description="Polar residues" evidence="5">
    <location>
        <begin position="411"/>
        <end position="426"/>
    </location>
</feature>
<dbReference type="InterPro" id="IPR010280">
    <property type="entry name" value="U5_MeTrfase_fam"/>
</dbReference>
<reference evidence="7" key="1">
    <citation type="submission" date="2017-08" db="EMBL/GenBank/DDBJ databases">
        <authorList>
            <person name="Polle J.E."/>
            <person name="Barry K."/>
            <person name="Cushman J."/>
            <person name="Schmutz J."/>
            <person name="Tran D."/>
            <person name="Hathwaick L.T."/>
            <person name="Yim W.C."/>
            <person name="Jenkins J."/>
            <person name="Mckie-Krisberg Z.M."/>
            <person name="Prochnik S."/>
            <person name="Lindquist E."/>
            <person name="Dockter R.B."/>
            <person name="Adam C."/>
            <person name="Molina H."/>
            <person name="Bunkerborg J."/>
            <person name="Jin E."/>
            <person name="Buchheim M."/>
            <person name="Magnuson J."/>
        </authorList>
    </citation>
    <scope>NUCLEOTIDE SEQUENCE</scope>
    <source>
        <strain evidence="7">CCAP 19/18</strain>
    </source>
</reference>
<feature type="domain" description="TRAM" evidence="6">
    <location>
        <begin position="86"/>
        <end position="146"/>
    </location>
</feature>
<dbReference type="PROSITE" id="PS50926">
    <property type="entry name" value="TRAM"/>
    <property type="match status" value="1"/>
</dbReference>
<evidence type="ECO:0000256" key="2">
    <source>
        <dbReference type="ARBA" id="ARBA00022679"/>
    </source>
</evidence>
<evidence type="ECO:0000313" key="8">
    <source>
        <dbReference type="Proteomes" id="UP000815325"/>
    </source>
</evidence>
<organism evidence="7 8">
    <name type="scientific">Dunaliella salina</name>
    <name type="common">Green alga</name>
    <name type="synonym">Protococcus salinus</name>
    <dbReference type="NCBI Taxonomy" id="3046"/>
    <lineage>
        <taxon>Eukaryota</taxon>
        <taxon>Viridiplantae</taxon>
        <taxon>Chlorophyta</taxon>
        <taxon>core chlorophytes</taxon>
        <taxon>Chlorophyceae</taxon>
        <taxon>CS clade</taxon>
        <taxon>Chlamydomonadales</taxon>
        <taxon>Dunaliellaceae</taxon>
        <taxon>Dunaliella</taxon>
    </lineage>
</organism>
<dbReference type="InterPro" id="IPR012340">
    <property type="entry name" value="NA-bd_OB-fold"/>
</dbReference>
<keyword evidence="3 4" id="KW-0949">S-adenosyl-L-methionine</keyword>
<dbReference type="SUPFAM" id="SSF53335">
    <property type="entry name" value="S-adenosyl-L-methionine-dependent methyltransferases"/>
    <property type="match status" value="1"/>
</dbReference>
<evidence type="ECO:0000256" key="5">
    <source>
        <dbReference type="SAM" id="MobiDB-lite"/>
    </source>
</evidence>
<dbReference type="PROSITE" id="PS51687">
    <property type="entry name" value="SAM_MT_RNA_M5U"/>
    <property type="match status" value="1"/>
</dbReference>
<comment type="similarity">
    <text evidence="4">Belongs to the class I-like SAM-binding methyltransferase superfamily. RNA M5U methyltransferase family.</text>
</comment>
<gene>
    <name evidence="7" type="ORF">DUNSADRAFT_6301</name>
</gene>
<keyword evidence="2 4" id="KW-0808">Transferase</keyword>
<proteinExistence type="inferred from homology"/>
<feature type="binding site" evidence="4">
    <location>
        <position position="468"/>
    </location>
    <ligand>
        <name>S-adenosyl-L-methionine</name>
        <dbReference type="ChEBI" id="CHEBI:59789"/>
    </ligand>
</feature>
<feature type="region of interest" description="Disordered" evidence="5">
    <location>
        <begin position="330"/>
        <end position="373"/>
    </location>
</feature>
<dbReference type="PANTHER" id="PTHR11061">
    <property type="entry name" value="RNA M5U METHYLTRANSFERASE"/>
    <property type="match status" value="1"/>
</dbReference>
<comment type="caution">
    <text evidence="7">The sequence shown here is derived from an EMBL/GenBank/DDBJ whole genome shotgun (WGS) entry which is preliminary data.</text>
</comment>
<evidence type="ECO:0000256" key="4">
    <source>
        <dbReference type="PROSITE-ProRule" id="PRU01024"/>
    </source>
</evidence>
<dbReference type="GO" id="GO:0032259">
    <property type="term" value="P:methylation"/>
    <property type="evidence" value="ECO:0007669"/>
    <property type="project" value="UniProtKB-KW"/>
</dbReference>
<dbReference type="Proteomes" id="UP000815325">
    <property type="component" value="Unassembled WGS sequence"/>
</dbReference>
<evidence type="ECO:0000256" key="3">
    <source>
        <dbReference type="ARBA" id="ARBA00022691"/>
    </source>
</evidence>
<dbReference type="PANTHER" id="PTHR11061:SF30">
    <property type="entry name" value="TRNA (URACIL(54)-C(5))-METHYLTRANSFERASE"/>
    <property type="match status" value="1"/>
</dbReference>
<sequence>MLQGLNISKLHLDGLRTSGEKCKHAPKFRRVLCVHSPLLHKFSSHGSWCSQWYPHSGTQLLHAVMPNSSTGNVGELSDTPKQRREKPAPGAVLELECSRLALEGKGVCLLPPTNFVVLCNRALPGEKLLAEITVVKKGYAEARKLETLAPHRHAVPAPCPHFGPCGGCSLQSLAYEAQLQEKQNQVVQTLTRVGKLAGVEDVIRPVIGCNPAFGLNNHGSDIFGYRNKLQFTFSSLCWEPATAGSTAFSKGSPEGSLPGGSVVTRPVLGFLRPGSQTEVLPVTKCWLQDAAANAILENVRRDALVEHGLLPYNDPSGKGFLKNLVIRSSKPAPPSLVPPSDAHPANHQQQQRQQQAGPSKLLHATESSPGASQPEKEYLVTFVVTSRDAVAALQPVADALVASIPQGSRMTNLSQKSSQQQAQNPPSLSGRGWSGRSSDIRLVAGSRAYLVETMKGLHLRVSPDSFLQTNTAQAEVLYGAISDAAQLKPSDSLLDLYCGAGSIGLSLAQQCAHVVGYEAEGSAIADAYHNAAVNNVHNASFGCVDLTKGVPDPSERVHQMQLHTAGQGPAHESDPGVLPSADQQGVQTAQDMVIASASMAEGSSAAGRKSTGARTAWLSPDVIVCDPARAGLSTAVVEYLRASTARRCVYVSCNPATQARDLALLCRSADEVSGGAPGKHKSVNKMLRQQRGQNGLASAGRGPSRLPQQQQRQQQQQQQTDVPLQRQQQQQQQQLPAFRLVSLQAVDMFPHTDHVETVAVLDRCC</sequence>
<evidence type="ECO:0000259" key="6">
    <source>
        <dbReference type="PROSITE" id="PS50926"/>
    </source>
</evidence>
<accession>A0ABQ7GNM1</accession>
<name>A0ABQ7GNM1_DUNSA</name>
<feature type="binding site" evidence="4">
    <location>
        <position position="497"/>
    </location>
    <ligand>
        <name>S-adenosyl-L-methionine</name>
        <dbReference type="ChEBI" id="CHEBI:59789"/>
    </ligand>
</feature>
<dbReference type="PROSITE" id="PS01231">
    <property type="entry name" value="TRMA_2"/>
    <property type="match status" value="1"/>
</dbReference>
<dbReference type="InterPro" id="IPR002792">
    <property type="entry name" value="TRAM_dom"/>
</dbReference>
<feature type="region of interest" description="Disordered" evidence="5">
    <location>
        <begin position="411"/>
        <end position="435"/>
    </location>
</feature>
<keyword evidence="1 4" id="KW-0489">Methyltransferase</keyword>